<dbReference type="EMBL" id="CCKQ01017956">
    <property type="protein sequence ID" value="CDW89884.1"/>
    <property type="molecule type" value="Genomic_DNA"/>
</dbReference>
<evidence type="ECO:0000259" key="3">
    <source>
        <dbReference type="Pfam" id="PF10256"/>
    </source>
</evidence>
<dbReference type="Pfam" id="PF10256">
    <property type="entry name" value="Erf4"/>
    <property type="match status" value="1"/>
</dbReference>
<protein>
    <recommendedName>
        <fullName evidence="3">Golgin subfamily A member 7/ERF4 domain-containing protein</fullName>
    </recommendedName>
</protein>
<organism evidence="4 5">
    <name type="scientific">Stylonychia lemnae</name>
    <name type="common">Ciliate</name>
    <dbReference type="NCBI Taxonomy" id="5949"/>
    <lineage>
        <taxon>Eukaryota</taxon>
        <taxon>Sar</taxon>
        <taxon>Alveolata</taxon>
        <taxon>Ciliophora</taxon>
        <taxon>Intramacronucleata</taxon>
        <taxon>Spirotrichea</taxon>
        <taxon>Stichotrichia</taxon>
        <taxon>Sporadotrichida</taxon>
        <taxon>Oxytrichidae</taxon>
        <taxon>Stylonychinae</taxon>
        <taxon>Stylonychia</taxon>
    </lineage>
</organism>
<dbReference type="OrthoDB" id="161885at2759"/>
<name>A0A078B6A1_STYLE</name>
<gene>
    <name evidence="4" type="primary">Contig5060.g5414</name>
    <name evidence="4" type="ORF">STYLEM_19024</name>
</gene>
<keyword evidence="5" id="KW-1185">Reference proteome</keyword>
<reference evidence="4 5" key="1">
    <citation type="submission" date="2014-06" db="EMBL/GenBank/DDBJ databases">
        <authorList>
            <person name="Swart Estienne"/>
        </authorList>
    </citation>
    <scope>NUCLEOTIDE SEQUENCE [LARGE SCALE GENOMIC DNA]</scope>
    <source>
        <strain evidence="4 5">130c</strain>
    </source>
</reference>
<dbReference type="Proteomes" id="UP000039865">
    <property type="component" value="Unassembled WGS sequence"/>
</dbReference>
<feature type="domain" description="Golgin subfamily A member 7/ERF4" evidence="3">
    <location>
        <begin position="11"/>
        <end position="100"/>
    </location>
</feature>
<evidence type="ECO:0000256" key="1">
    <source>
        <dbReference type="ARBA" id="ARBA00004370"/>
    </source>
</evidence>
<sequence>MGKTFINGLAQQYDPEYDSARLKGYITQADYSHLMDKINEMLFDYFPCLFCQCFGYMCCPISGGLSFLCPMICINDARNNVEKYLQKTNKNQLNSYGLNMNLRFGCSTSWVQLIIIQ</sequence>
<evidence type="ECO:0000313" key="4">
    <source>
        <dbReference type="EMBL" id="CDW89884.1"/>
    </source>
</evidence>
<dbReference type="GO" id="GO:0016020">
    <property type="term" value="C:membrane"/>
    <property type="evidence" value="ECO:0007669"/>
    <property type="project" value="UniProtKB-SubCell"/>
</dbReference>
<dbReference type="InParanoid" id="A0A078B6A1"/>
<evidence type="ECO:0000256" key="2">
    <source>
        <dbReference type="ARBA" id="ARBA00023136"/>
    </source>
</evidence>
<accession>A0A078B6A1</accession>
<keyword evidence="2" id="KW-0472">Membrane</keyword>
<comment type="subcellular location">
    <subcellularLocation>
        <location evidence="1">Membrane</location>
    </subcellularLocation>
</comment>
<dbReference type="InterPro" id="IPR019383">
    <property type="entry name" value="Golgin_A_7/ERF4"/>
</dbReference>
<evidence type="ECO:0000313" key="5">
    <source>
        <dbReference type="Proteomes" id="UP000039865"/>
    </source>
</evidence>
<dbReference type="AlphaFoldDB" id="A0A078B6A1"/>
<dbReference type="OMA" id="HMCISDA"/>
<proteinExistence type="predicted"/>